<dbReference type="Proteomes" id="UP001604336">
    <property type="component" value="Unassembled WGS sequence"/>
</dbReference>
<name>A0ABD1TKZ3_9LAMI</name>
<protein>
    <submittedName>
        <fullName evidence="1">Integrase catalytic domain-containing protein</fullName>
    </submittedName>
</protein>
<sequence>MAKAYDHMDWGFLIPILEGFGFDALWIDQIWRCISECRFSVLLNCKPCDFFSSSRGLKQDYEASQSYLEEVRGFAKFFWDSRDHAHRLHWRRWKDLCIPTEDGGLRLQDFVDTFSIKLWWLFRS</sequence>
<dbReference type="AlphaFoldDB" id="A0ABD1TKZ3"/>
<comment type="caution">
    <text evidence="1">The sequence shown here is derived from an EMBL/GenBank/DDBJ whole genome shotgun (WGS) entry which is preliminary data.</text>
</comment>
<accession>A0ABD1TKZ3</accession>
<organism evidence="1 2">
    <name type="scientific">Abeliophyllum distichum</name>
    <dbReference type="NCBI Taxonomy" id="126358"/>
    <lineage>
        <taxon>Eukaryota</taxon>
        <taxon>Viridiplantae</taxon>
        <taxon>Streptophyta</taxon>
        <taxon>Embryophyta</taxon>
        <taxon>Tracheophyta</taxon>
        <taxon>Spermatophyta</taxon>
        <taxon>Magnoliopsida</taxon>
        <taxon>eudicotyledons</taxon>
        <taxon>Gunneridae</taxon>
        <taxon>Pentapetalae</taxon>
        <taxon>asterids</taxon>
        <taxon>lamiids</taxon>
        <taxon>Lamiales</taxon>
        <taxon>Oleaceae</taxon>
        <taxon>Forsythieae</taxon>
        <taxon>Abeliophyllum</taxon>
    </lineage>
</organism>
<reference evidence="2" key="1">
    <citation type="submission" date="2024-07" db="EMBL/GenBank/DDBJ databases">
        <title>Two chromosome-level genome assemblies of Korean endemic species Abeliophyllum distichum and Forsythia ovata (Oleaceae).</title>
        <authorList>
            <person name="Jang H."/>
        </authorList>
    </citation>
    <scope>NUCLEOTIDE SEQUENCE [LARGE SCALE GENOMIC DNA]</scope>
</reference>
<proteinExistence type="predicted"/>
<dbReference type="EMBL" id="JBFOLK010000005">
    <property type="protein sequence ID" value="KAL2513406.1"/>
    <property type="molecule type" value="Genomic_DNA"/>
</dbReference>
<evidence type="ECO:0000313" key="1">
    <source>
        <dbReference type="EMBL" id="KAL2513406.1"/>
    </source>
</evidence>
<keyword evidence="2" id="KW-1185">Reference proteome</keyword>
<gene>
    <name evidence="1" type="ORF">Adt_19006</name>
</gene>
<evidence type="ECO:0000313" key="2">
    <source>
        <dbReference type="Proteomes" id="UP001604336"/>
    </source>
</evidence>